<gene>
    <name evidence="5" type="ORF">FHW37_101397</name>
</gene>
<reference evidence="5 6" key="1">
    <citation type="submission" date="2019-06" db="EMBL/GenBank/DDBJ databases">
        <title>Sorghum-associated microbial communities from plants grown in Nebraska, USA.</title>
        <authorList>
            <person name="Schachtman D."/>
        </authorList>
    </citation>
    <scope>NUCLEOTIDE SEQUENCE [LARGE SCALE GENOMIC DNA]</scope>
    <source>
        <strain evidence="5 6">1225</strain>
    </source>
</reference>
<dbReference type="InterPro" id="IPR036388">
    <property type="entry name" value="WH-like_DNA-bd_sf"/>
</dbReference>
<accession>A0A561R7K4</accession>
<dbReference type="Gene3D" id="1.10.10.10">
    <property type="entry name" value="Winged helix-like DNA-binding domain superfamily/Winged helix DNA-binding domain"/>
    <property type="match status" value="1"/>
</dbReference>
<dbReference type="OrthoDB" id="7334968at2"/>
<dbReference type="PROSITE" id="PS50949">
    <property type="entry name" value="HTH_GNTR"/>
    <property type="match status" value="1"/>
</dbReference>
<protein>
    <submittedName>
        <fullName evidence="5">GntR family transcriptional regulator</fullName>
    </submittedName>
</protein>
<dbReference type="CDD" id="cd07377">
    <property type="entry name" value="WHTH_GntR"/>
    <property type="match status" value="1"/>
</dbReference>
<evidence type="ECO:0000256" key="2">
    <source>
        <dbReference type="ARBA" id="ARBA00023125"/>
    </source>
</evidence>
<dbReference type="RefSeq" id="WP_145631857.1">
    <property type="nucleotide sequence ID" value="NZ_VIWP01000001.1"/>
</dbReference>
<dbReference type="Gene3D" id="3.40.1410.10">
    <property type="entry name" value="Chorismate lyase-like"/>
    <property type="match status" value="1"/>
</dbReference>
<dbReference type="Pfam" id="PF07702">
    <property type="entry name" value="UTRA"/>
    <property type="match status" value="1"/>
</dbReference>
<comment type="caution">
    <text evidence="5">The sequence shown here is derived from an EMBL/GenBank/DDBJ whole genome shotgun (WGS) entry which is preliminary data.</text>
</comment>
<name>A0A561R7K4_9HYPH</name>
<dbReference type="InterPro" id="IPR036390">
    <property type="entry name" value="WH_DNA-bd_sf"/>
</dbReference>
<keyword evidence="6" id="KW-1185">Reference proteome</keyword>
<dbReference type="Proteomes" id="UP000320653">
    <property type="component" value="Unassembled WGS sequence"/>
</dbReference>
<dbReference type="AlphaFoldDB" id="A0A561R7K4"/>
<dbReference type="GO" id="GO:0003677">
    <property type="term" value="F:DNA binding"/>
    <property type="evidence" value="ECO:0007669"/>
    <property type="project" value="UniProtKB-KW"/>
</dbReference>
<keyword evidence="1" id="KW-0805">Transcription regulation</keyword>
<dbReference type="InterPro" id="IPR028978">
    <property type="entry name" value="Chorismate_lyase_/UTRA_dom_sf"/>
</dbReference>
<dbReference type="GO" id="GO:0003700">
    <property type="term" value="F:DNA-binding transcription factor activity"/>
    <property type="evidence" value="ECO:0007669"/>
    <property type="project" value="InterPro"/>
</dbReference>
<dbReference type="EMBL" id="VIWP01000001">
    <property type="protein sequence ID" value="TWF58593.1"/>
    <property type="molecule type" value="Genomic_DNA"/>
</dbReference>
<keyword evidence="2" id="KW-0238">DNA-binding</keyword>
<evidence type="ECO:0000256" key="1">
    <source>
        <dbReference type="ARBA" id="ARBA00023015"/>
    </source>
</evidence>
<organism evidence="5 6">
    <name type="scientific">Neorhizobium alkalisoli</name>
    <dbReference type="NCBI Taxonomy" id="528178"/>
    <lineage>
        <taxon>Bacteria</taxon>
        <taxon>Pseudomonadati</taxon>
        <taxon>Pseudomonadota</taxon>
        <taxon>Alphaproteobacteria</taxon>
        <taxon>Hyphomicrobiales</taxon>
        <taxon>Rhizobiaceae</taxon>
        <taxon>Rhizobium/Agrobacterium group</taxon>
        <taxon>Neorhizobium</taxon>
    </lineage>
</organism>
<dbReference type="SUPFAM" id="SSF46785">
    <property type="entry name" value="Winged helix' DNA-binding domain"/>
    <property type="match status" value="1"/>
</dbReference>
<dbReference type="SMART" id="SM00345">
    <property type="entry name" value="HTH_GNTR"/>
    <property type="match status" value="1"/>
</dbReference>
<dbReference type="PRINTS" id="PR00035">
    <property type="entry name" value="HTHGNTR"/>
</dbReference>
<evidence type="ECO:0000313" key="6">
    <source>
        <dbReference type="Proteomes" id="UP000320653"/>
    </source>
</evidence>
<keyword evidence="3" id="KW-0804">Transcription</keyword>
<dbReference type="InterPro" id="IPR011663">
    <property type="entry name" value="UTRA"/>
</dbReference>
<dbReference type="PANTHER" id="PTHR44846:SF1">
    <property type="entry name" value="MANNOSYL-D-GLYCERATE TRANSPORT_METABOLISM SYSTEM REPRESSOR MNGR-RELATED"/>
    <property type="match status" value="1"/>
</dbReference>
<dbReference type="InterPro" id="IPR000524">
    <property type="entry name" value="Tscrpt_reg_HTH_GntR"/>
</dbReference>
<dbReference type="SUPFAM" id="SSF64288">
    <property type="entry name" value="Chorismate lyase-like"/>
    <property type="match status" value="1"/>
</dbReference>
<evidence type="ECO:0000259" key="4">
    <source>
        <dbReference type="PROSITE" id="PS50949"/>
    </source>
</evidence>
<evidence type="ECO:0000313" key="5">
    <source>
        <dbReference type="EMBL" id="TWF58593.1"/>
    </source>
</evidence>
<dbReference type="GO" id="GO:0045892">
    <property type="term" value="P:negative regulation of DNA-templated transcription"/>
    <property type="evidence" value="ECO:0007669"/>
    <property type="project" value="TreeGrafter"/>
</dbReference>
<sequence>MADSPLVRSSAEIPTPLYHQVQLVLRERIEQGYYGPNGMLPAEMELAREFEVSRITVARAINELAQLGFVERRRGAGTRIVSRDLTPPVPANIDGLLENLFDMGIRTKAKVLEFGFVLPPTDAQQELEISANELVQRAVRVRSYNGEPFSYLTSFVPGYIGKNFTEEDMNSGSLMSLFEKNGIKVGSARQSFSAALADPKIGQALSVPIGTPLLAITRTVLDTDERPVEFIRILYRTDRYQYRMTMERDKQGTARFKAASPNQGKPR</sequence>
<proteinExistence type="predicted"/>
<dbReference type="Pfam" id="PF00392">
    <property type="entry name" value="GntR"/>
    <property type="match status" value="1"/>
</dbReference>
<dbReference type="SMART" id="SM00866">
    <property type="entry name" value="UTRA"/>
    <property type="match status" value="1"/>
</dbReference>
<dbReference type="InterPro" id="IPR050679">
    <property type="entry name" value="Bact_HTH_transcr_reg"/>
</dbReference>
<dbReference type="PANTHER" id="PTHR44846">
    <property type="entry name" value="MANNOSYL-D-GLYCERATE TRANSPORT/METABOLISM SYSTEM REPRESSOR MNGR-RELATED"/>
    <property type="match status" value="1"/>
</dbReference>
<feature type="domain" description="HTH gntR-type" evidence="4">
    <location>
        <begin position="15"/>
        <end position="83"/>
    </location>
</feature>
<evidence type="ECO:0000256" key="3">
    <source>
        <dbReference type="ARBA" id="ARBA00023163"/>
    </source>
</evidence>